<dbReference type="Gene3D" id="2.110.10.10">
    <property type="entry name" value="Hemopexin-like domain"/>
    <property type="match status" value="2"/>
</dbReference>
<reference evidence="1 2" key="1">
    <citation type="submission" date="2024-06" db="EMBL/GenBank/DDBJ databases">
        <title>The Natural Products Discovery Center: Release of the First 8490 Sequenced Strains for Exploring Actinobacteria Biosynthetic Diversity.</title>
        <authorList>
            <person name="Kalkreuter E."/>
            <person name="Kautsar S.A."/>
            <person name="Yang D."/>
            <person name="Bader C.D."/>
            <person name="Teijaro C.N."/>
            <person name="Fluegel L."/>
            <person name="Davis C.M."/>
            <person name="Simpson J.R."/>
            <person name="Lauterbach L."/>
            <person name="Steele A.D."/>
            <person name="Gui C."/>
            <person name="Meng S."/>
            <person name="Li G."/>
            <person name="Viehrig K."/>
            <person name="Ye F."/>
            <person name="Su P."/>
            <person name="Kiefer A.F."/>
            <person name="Nichols A."/>
            <person name="Cepeda A.J."/>
            <person name="Yan W."/>
            <person name="Fan B."/>
            <person name="Jiang Y."/>
            <person name="Adhikari A."/>
            <person name="Zheng C.-J."/>
            <person name="Schuster L."/>
            <person name="Cowan T.M."/>
            <person name="Smanski M.J."/>
            <person name="Chevrette M.G."/>
            <person name="De Carvalho L.P.S."/>
            <person name="Shen B."/>
        </authorList>
    </citation>
    <scope>NUCLEOTIDE SEQUENCE [LARGE SCALE GENOMIC DNA]</scope>
    <source>
        <strain evidence="1 2">NPDC019434</strain>
    </source>
</reference>
<name>A0ABV2X985_9NOCA</name>
<dbReference type="Proteomes" id="UP001550535">
    <property type="component" value="Unassembled WGS sequence"/>
</dbReference>
<dbReference type="RefSeq" id="WP_357991142.1">
    <property type="nucleotide sequence ID" value="NZ_JBEYBR010000023.1"/>
</dbReference>
<protein>
    <submittedName>
        <fullName evidence="1">Uncharacterized protein</fullName>
    </submittedName>
</protein>
<organism evidence="1 2">
    <name type="scientific">Nocardia niwae</name>
    <dbReference type="NCBI Taxonomy" id="626084"/>
    <lineage>
        <taxon>Bacteria</taxon>
        <taxon>Bacillati</taxon>
        <taxon>Actinomycetota</taxon>
        <taxon>Actinomycetes</taxon>
        <taxon>Mycobacteriales</taxon>
        <taxon>Nocardiaceae</taxon>
        <taxon>Nocardia</taxon>
    </lineage>
</organism>
<gene>
    <name evidence="1" type="ORF">ABZ507_11650</name>
</gene>
<dbReference type="SUPFAM" id="SSF50923">
    <property type="entry name" value="Hemopexin-like domain"/>
    <property type="match status" value="1"/>
</dbReference>
<accession>A0ABV2X985</accession>
<proteinExistence type="predicted"/>
<evidence type="ECO:0000313" key="2">
    <source>
        <dbReference type="Proteomes" id="UP001550535"/>
    </source>
</evidence>
<dbReference type="EMBL" id="JBEYBR010000023">
    <property type="protein sequence ID" value="MEU2122463.1"/>
    <property type="molecule type" value="Genomic_DNA"/>
</dbReference>
<sequence>MRFLDAAVQLPNDDGCWRTLLFRGDRLLDLNWNHGYQEYRITDYQKEWQNLPQYFTSDLDAACPIPDDNGCWRTLLFKGDQLLELNWDHGPKQYTINHYQKQWKNIPAYFASNLDTTCQIPNDSGGSWRTLLFKGDQLLELNWDDGFDQCRVQFYEKQWKNIPDFFASNLDAACQIPDDGGSWRTMLFKQDQMYVFTWDHGVQYEGRVVDYPEPNNTYVWERAYRALTED</sequence>
<keyword evidence="2" id="KW-1185">Reference proteome</keyword>
<evidence type="ECO:0000313" key="1">
    <source>
        <dbReference type="EMBL" id="MEU2122463.1"/>
    </source>
</evidence>
<comment type="caution">
    <text evidence="1">The sequence shown here is derived from an EMBL/GenBank/DDBJ whole genome shotgun (WGS) entry which is preliminary data.</text>
</comment>
<dbReference type="InterPro" id="IPR036375">
    <property type="entry name" value="Hemopexin-like_dom_sf"/>
</dbReference>